<dbReference type="PANTHER" id="PTHR13887">
    <property type="entry name" value="GLUTATHIONE S-TRANSFERASE KAPPA"/>
    <property type="match status" value="1"/>
</dbReference>
<organism evidence="2 4">
    <name type="scientific">Pseudomonas tohonis</name>
    <dbReference type="NCBI Taxonomy" id="2725477"/>
    <lineage>
        <taxon>Bacteria</taxon>
        <taxon>Pseudomonadati</taxon>
        <taxon>Pseudomonadota</taxon>
        <taxon>Gammaproteobacteria</taxon>
        <taxon>Pseudomonadales</taxon>
        <taxon>Pseudomonadaceae</taxon>
        <taxon>Pseudomonas</taxon>
    </lineage>
</organism>
<reference evidence="2 4" key="1">
    <citation type="submission" date="2020-05" db="EMBL/GenBank/DDBJ databases">
        <title>Characterization of novel class B3 metallo-beta-lactamase from novel Pseudomonas species.</title>
        <authorList>
            <person name="Yamada K."/>
            <person name="Aoki K."/>
            <person name="Ishii Y."/>
        </authorList>
    </citation>
    <scope>NUCLEOTIDE SEQUENCE [LARGE SCALE GENOMIC DNA]</scope>
    <source>
        <strain evidence="2 4">TUM18999</strain>
        <strain evidence="3 5">TUM20286</strain>
    </source>
</reference>
<dbReference type="PANTHER" id="PTHR13887:SF54">
    <property type="entry name" value="DSBA FAMILY PROTEIN"/>
    <property type="match status" value="1"/>
</dbReference>
<dbReference type="Proteomes" id="UP000509383">
    <property type="component" value="Chromosome"/>
</dbReference>
<accession>A0A6J4E803</accession>
<protein>
    <submittedName>
        <fullName evidence="2">DsbA family protein</fullName>
    </submittedName>
</protein>
<dbReference type="InterPro" id="IPR001853">
    <property type="entry name" value="DSBA-like_thioredoxin_dom"/>
</dbReference>
<gene>
    <name evidence="2" type="ORF">TUM18999_42840</name>
    <name evidence="3" type="ORF">TUM20286_09280</name>
</gene>
<dbReference type="GO" id="GO:0016491">
    <property type="term" value="F:oxidoreductase activity"/>
    <property type="evidence" value="ECO:0007669"/>
    <property type="project" value="InterPro"/>
</dbReference>
<evidence type="ECO:0000313" key="3">
    <source>
        <dbReference type="EMBL" id="GJN51176.1"/>
    </source>
</evidence>
<dbReference type="CDD" id="cd03025">
    <property type="entry name" value="DsbA_FrnE_like"/>
    <property type="match status" value="1"/>
</dbReference>
<dbReference type="Gene3D" id="1.10.472.60">
    <property type="entry name" value="putative protein disulfide isomerase domain"/>
    <property type="match status" value="1"/>
</dbReference>
<dbReference type="Pfam" id="PF01323">
    <property type="entry name" value="DSBA"/>
    <property type="match status" value="1"/>
</dbReference>
<sequence length="212" mass="23090">MARTRLLYVMDPMCSWCWGFAPVADALAEQARAAGVPMHLVAGGLRTGQGASLDPNTRRYILEHWHAVHDATGQPFRFDGALPDGFVYDTEPVCRALVAARSLHEEATWPLVKLIQHAFYAEGRDVTQAAVLVALAETAGIPRIEFAEAFDGAAAHQATAEDFTWVQDLGIAGFPTLLAERDGQLALLTNGYQGLEELAPLLARWLERATHA</sequence>
<evidence type="ECO:0000259" key="1">
    <source>
        <dbReference type="Pfam" id="PF01323"/>
    </source>
</evidence>
<dbReference type="AlphaFoldDB" id="A0A6J4E803"/>
<dbReference type="SUPFAM" id="SSF52833">
    <property type="entry name" value="Thioredoxin-like"/>
    <property type="match status" value="1"/>
</dbReference>
<proteinExistence type="predicted"/>
<dbReference type="Proteomes" id="UP001054892">
    <property type="component" value="Unassembled WGS sequence"/>
</dbReference>
<evidence type="ECO:0000313" key="2">
    <source>
        <dbReference type="EMBL" id="BCG26093.1"/>
    </source>
</evidence>
<evidence type="ECO:0000313" key="4">
    <source>
        <dbReference type="Proteomes" id="UP000509383"/>
    </source>
</evidence>
<dbReference type="EMBL" id="AP023189">
    <property type="protein sequence ID" value="BCG26093.1"/>
    <property type="molecule type" value="Genomic_DNA"/>
</dbReference>
<dbReference type="Gene3D" id="3.40.30.10">
    <property type="entry name" value="Glutaredoxin"/>
    <property type="match status" value="1"/>
</dbReference>
<dbReference type="EMBL" id="BQKM01000001">
    <property type="protein sequence ID" value="GJN51176.1"/>
    <property type="molecule type" value="Genomic_DNA"/>
</dbReference>
<keyword evidence="5" id="KW-1185">Reference proteome</keyword>
<evidence type="ECO:0000313" key="5">
    <source>
        <dbReference type="Proteomes" id="UP001054892"/>
    </source>
</evidence>
<feature type="domain" description="DSBA-like thioredoxin" evidence="1">
    <location>
        <begin position="9"/>
        <end position="199"/>
    </location>
</feature>
<dbReference type="KEGG" id="ptw:TUM18999_42840"/>
<name>A0A6J4E803_9PSED</name>
<dbReference type="InterPro" id="IPR036249">
    <property type="entry name" value="Thioredoxin-like_sf"/>
</dbReference>